<dbReference type="InterPro" id="IPR009100">
    <property type="entry name" value="AcylCoA_DH/oxidase_NM_dom_sf"/>
</dbReference>
<dbReference type="InterPro" id="IPR012258">
    <property type="entry name" value="Acyl-CoA_oxidase"/>
</dbReference>
<dbReference type="GO" id="GO:0005504">
    <property type="term" value="F:fatty acid binding"/>
    <property type="evidence" value="ECO:0007669"/>
    <property type="project" value="TreeGrafter"/>
</dbReference>
<proteinExistence type="predicted"/>
<dbReference type="Proteomes" id="UP000292702">
    <property type="component" value="Unassembled WGS sequence"/>
</dbReference>
<evidence type="ECO:0000313" key="1">
    <source>
        <dbReference type="EMBL" id="TCD61295.1"/>
    </source>
</evidence>
<dbReference type="Gene3D" id="2.40.110.10">
    <property type="entry name" value="Butyryl-CoA Dehydrogenase, subunit A, domain 2"/>
    <property type="match status" value="1"/>
</dbReference>
<dbReference type="STRING" id="92696.A0A4R0R863"/>
<dbReference type="GO" id="GO:0003997">
    <property type="term" value="F:acyl-CoA oxidase activity"/>
    <property type="evidence" value="ECO:0007669"/>
    <property type="project" value="InterPro"/>
</dbReference>
<dbReference type="GO" id="GO:0033540">
    <property type="term" value="P:fatty acid beta-oxidation using acyl-CoA oxidase"/>
    <property type="evidence" value="ECO:0007669"/>
    <property type="project" value="TreeGrafter"/>
</dbReference>
<protein>
    <recommendedName>
        <fullName evidence="3">Acyl-CoA oxidase C-terminal domain-containing protein</fullName>
    </recommendedName>
</protein>
<dbReference type="GO" id="GO:0071949">
    <property type="term" value="F:FAD binding"/>
    <property type="evidence" value="ECO:0007669"/>
    <property type="project" value="InterPro"/>
</dbReference>
<dbReference type="SUPFAM" id="SSF47203">
    <property type="entry name" value="Acyl-CoA dehydrogenase C-terminal domain-like"/>
    <property type="match status" value="1"/>
</dbReference>
<dbReference type="Gene3D" id="1.20.140.10">
    <property type="entry name" value="Butyryl-CoA Dehydrogenase, subunit A, domain 3"/>
    <property type="match status" value="1"/>
</dbReference>
<evidence type="ECO:0000313" key="2">
    <source>
        <dbReference type="Proteomes" id="UP000292702"/>
    </source>
</evidence>
<comment type="caution">
    <text evidence="1">The sequence shown here is derived from an EMBL/GenBank/DDBJ whole genome shotgun (WGS) entry which is preliminary data.</text>
</comment>
<dbReference type="PANTHER" id="PTHR10909:SF382">
    <property type="entry name" value="ACYL-COENZYME A OXIDASE"/>
    <property type="match status" value="1"/>
</dbReference>
<name>A0A4R0R863_9APHY</name>
<sequence length="475" mass="52287">MDQGLKGEVIGNLLLTEVGHGLDIMRLETTATKTHDGFILHTSHPRAAKIMPPTTPIPGFSKVAAVMAKLIVDGEARGIHPFLVPISDERGMRPGITSRRLPPRSGSSPVDFAITSFHEVHLPSYAFVGLSYDKPENAQSLLHKYLWRIGLGTATLPIHVINGIGIIATIGADYSYRRHVQGKGDSSVTIMSFRTQQLPILRAIASAHVFKAWWPRIVRCMMDMDVDPRIKHGVGVVFKATVGRMTAILAREVGERLGAQGLFGHNFVAQIENDTRGMNIAEGDIVVLSIRLFSELLLERYTLPTPDHDSSLLARHWLHIFAKYMSVLSSLPGGHRDARFNSLILPRSEAALIALGQAYAYAAALDAGVPQPLIDIFQLHALQADEGWYIENAGWTQALIVEGEDKAIQDALPHITGYVDLLDLRKHFTVPIRSDETWDAWILKLKTHSHGSDERNSTPIVAAPNTLSLKPSARL</sequence>
<dbReference type="SUPFAM" id="SSF56645">
    <property type="entry name" value="Acyl-CoA dehydrogenase NM domain-like"/>
    <property type="match status" value="1"/>
</dbReference>
<organism evidence="1 2">
    <name type="scientific">Steccherinum ochraceum</name>
    <dbReference type="NCBI Taxonomy" id="92696"/>
    <lineage>
        <taxon>Eukaryota</taxon>
        <taxon>Fungi</taxon>
        <taxon>Dikarya</taxon>
        <taxon>Basidiomycota</taxon>
        <taxon>Agaricomycotina</taxon>
        <taxon>Agaricomycetes</taxon>
        <taxon>Polyporales</taxon>
        <taxon>Steccherinaceae</taxon>
        <taxon>Steccherinum</taxon>
    </lineage>
</organism>
<reference evidence="1 2" key="1">
    <citation type="submission" date="2018-11" db="EMBL/GenBank/DDBJ databases">
        <title>Genome assembly of Steccherinum ochraceum LE-BIN_3174, the white-rot fungus of the Steccherinaceae family (The Residual Polyporoid clade, Polyporales, Basidiomycota).</title>
        <authorList>
            <person name="Fedorova T.V."/>
            <person name="Glazunova O.A."/>
            <person name="Landesman E.O."/>
            <person name="Moiseenko K.V."/>
            <person name="Psurtseva N.V."/>
            <person name="Savinova O.S."/>
            <person name="Shakhova N.V."/>
            <person name="Tyazhelova T.V."/>
            <person name="Vasina D.V."/>
        </authorList>
    </citation>
    <scope>NUCLEOTIDE SEQUENCE [LARGE SCALE GENOMIC DNA]</scope>
    <source>
        <strain evidence="1 2">LE-BIN_3174</strain>
    </source>
</reference>
<accession>A0A4R0R863</accession>
<gene>
    <name evidence="1" type="ORF">EIP91_008663</name>
</gene>
<dbReference type="InterPro" id="IPR036250">
    <property type="entry name" value="AcylCo_DH-like_C"/>
</dbReference>
<dbReference type="OrthoDB" id="538336at2759"/>
<dbReference type="PANTHER" id="PTHR10909">
    <property type="entry name" value="ELECTRON TRANSPORT OXIDOREDUCTASE"/>
    <property type="match status" value="1"/>
</dbReference>
<dbReference type="EMBL" id="RWJN01000482">
    <property type="protein sequence ID" value="TCD61295.1"/>
    <property type="molecule type" value="Genomic_DNA"/>
</dbReference>
<dbReference type="InterPro" id="IPR046373">
    <property type="entry name" value="Acyl-CoA_Oxase/DH_mid-dom_sf"/>
</dbReference>
<dbReference type="GO" id="GO:0055088">
    <property type="term" value="P:lipid homeostasis"/>
    <property type="evidence" value="ECO:0007669"/>
    <property type="project" value="TreeGrafter"/>
</dbReference>
<keyword evidence="2" id="KW-1185">Reference proteome</keyword>
<evidence type="ECO:0008006" key="3">
    <source>
        <dbReference type="Google" id="ProtNLM"/>
    </source>
</evidence>
<dbReference type="AlphaFoldDB" id="A0A4R0R863"/>
<dbReference type="GO" id="GO:0005777">
    <property type="term" value="C:peroxisome"/>
    <property type="evidence" value="ECO:0007669"/>
    <property type="project" value="InterPro"/>
</dbReference>